<comment type="caution">
    <text evidence="1">The sequence shown here is derived from an EMBL/GenBank/DDBJ whole genome shotgun (WGS) entry which is preliminary data.</text>
</comment>
<reference evidence="1 2" key="1">
    <citation type="submission" date="2018-03" db="EMBL/GenBank/DDBJ databases">
        <title>Genomic Encyclopedia of Archaeal and Bacterial Type Strains, Phase II (KMG-II): from individual species to whole genera.</title>
        <authorList>
            <person name="Goeker M."/>
        </authorList>
    </citation>
    <scope>NUCLEOTIDE SEQUENCE [LARGE SCALE GENOMIC DNA]</scope>
    <source>
        <strain evidence="1 2">DSM 27267</strain>
    </source>
</reference>
<gene>
    <name evidence="1" type="ORF">CLV93_11197</name>
</gene>
<evidence type="ECO:0000313" key="2">
    <source>
        <dbReference type="Proteomes" id="UP000240621"/>
    </source>
</evidence>
<dbReference type="AlphaFoldDB" id="A0A2P8C821"/>
<proteinExistence type="predicted"/>
<sequence length="53" mass="6026">MYMTPGESYIVRQQKASVYSTPAGVVRKRARGFILTTYHPAGMVLRCEQIHLL</sequence>
<name>A0A2P8C821_9BACT</name>
<dbReference type="EMBL" id="PYGC01000011">
    <property type="protein sequence ID" value="PSK81120.1"/>
    <property type="molecule type" value="Genomic_DNA"/>
</dbReference>
<protein>
    <submittedName>
        <fullName evidence="1">Uncharacterized protein</fullName>
    </submittedName>
</protein>
<organism evidence="1 2">
    <name type="scientific">Prolixibacter denitrificans</name>
    <dbReference type="NCBI Taxonomy" id="1541063"/>
    <lineage>
        <taxon>Bacteria</taxon>
        <taxon>Pseudomonadati</taxon>
        <taxon>Bacteroidota</taxon>
        <taxon>Bacteroidia</taxon>
        <taxon>Marinilabiliales</taxon>
        <taxon>Prolixibacteraceae</taxon>
        <taxon>Prolixibacter</taxon>
    </lineage>
</organism>
<evidence type="ECO:0000313" key="1">
    <source>
        <dbReference type="EMBL" id="PSK81120.1"/>
    </source>
</evidence>
<dbReference type="Proteomes" id="UP000240621">
    <property type="component" value="Unassembled WGS sequence"/>
</dbReference>
<accession>A0A2P8C821</accession>